<reference evidence="6 7" key="1">
    <citation type="journal article" date="2017" name="ISME J.">
        <title>Energy and carbon metabolisms in a deep terrestrial subsurface fluid microbial community.</title>
        <authorList>
            <person name="Momper L."/>
            <person name="Jungbluth S.P."/>
            <person name="Lee M.D."/>
            <person name="Amend J.P."/>
        </authorList>
    </citation>
    <scope>NUCLEOTIDE SEQUENCE [LARGE SCALE GENOMIC DNA]</scope>
    <source>
        <strain evidence="6">SURF_17</strain>
    </source>
</reference>
<evidence type="ECO:0000256" key="1">
    <source>
        <dbReference type="ARBA" id="ARBA00022723"/>
    </source>
</evidence>
<dbReference type="GO" id="GO:0016491">
    <property type="term" value="F:oxidoreductase activity"/>
    <property type="evidence" value="ECO:0007669"/>
    <property type="project" value="UniProtKB-KW"/>
</dbReference>
<evidence type="ECO:0000313" key="7">
    <source>
        <dbReference type="Proteomes" id="UP000285961"/>
    </source>
</evidence>
<feature type="domain" description="F420-non-reducing hydrogenase iron-sulfur subunit D" evidence="5">
    <location>
        <begin position="54"/>
        <end position="151"/>
    </location>
</feature>
<keyword evidence="3" id="KW-0408">Iron</keyword>
<gene>
    <name evidence="6" type="ORF">C4532_17920</name>
</gene>
<dbReference type="Proteomes" id="UP000285961">
    <property type="component" value="Unassembled WGS sequence"/>
</dbReference>
<evidence type="ECO:0000256" key="3">
    <source>
        <dbReference type="ARBA" id="ARBA00023004"/>
    </source>
</evidence>
<proteinExistence type="predicted"/>
<comment type="caution">
    <text evidence="6">The sequence shown here is derived from an EMBL/GenBank/DDBJ whole genome shotgun (WGS) entry which is preliminary data.</text>
</comment>
<evidence type="ECO:0000256" key="2">
    <source>
        <dbReference type="ARBA" id="ARBA00023002"/>
    </source>
</evidence>
<dbReference type="GO" id="GO:0046872">
    <property type="term" value="F:metal ion binding"/>
    <property type="evidence" value="ECO:0007669"/>
    <property type="project" value="UniProtKB-KW"/>
</dbReference>
<sequence length="161" mass="18179">MLLVSRPCERIHACNPYHGRRRKGSVSHIYVFACQHRIPRDWRPPFSPEEINGHKVRLIQLPCSAKLSTVHMLRPFEQGIDGILVMACSEDTCRSLEGSRRARMRVREANSVLEEVGLGDCRVMLKQRNGSEPAMYRDALEELVAQTQALGASPTRGNNVT</sequence>
<dbReference type="EMBL" id="QZKI01000129">
    <property type="protein sequence ID" value="RJP65273.1"/>
    <property type="molecule type" value="Genomic_DNA"/>
</dbReference>
<organism evidence="6 7">
    <name type="scientific">Candidatus Abyssobacteria bacterium SURF_17</name>
    <dbReference type="NCBI Taxonomy" id="2093361"/>
    <lineage>
        <taxon>Bacteria</taxon>
        <taxon>Pseudomonadati</taxon>
        <taxon>Candidatus Hydrogenedentota</taxon>
        <taxon>Candidatus Abyssobacteria</taxon>
    </lineage>
</organism>
<keyword evidence="1" id="KW-0479">Metal-binding</keyword>
<dbReference type="Pfam" id="PF02662">
    <property type="entry name" value="FlpD"/>
    <property type="match status" value="1"/>
</dbReference>
<evidence type="ECO:0000313" key="6">
    <source>
        <dbReference type="EMBL" id="RJP65273.1"/>
    </source>
</evidence>
<evidence type="ECO:0000256" key="4">
    <source>
        <dbReference type="ARBA" id="ARBA00023014"/>
    </source>
</evidence>
<evidence type="ECO:0000259" key="5">
    <source>
        <dbReference type="Pfam" id="PF02662"/>
    </source>
</evidence>
<dbReference type="AlphaFoldDB" id="A0A419EQF4"/>
<name>A0A419EQF4_9BACT</name>
<accession>A0A419EQF4</accession>
<keyword evidence="4" id="KW-0411">Iron-sulfur</keyword>
<dbReference type="InterPro" id="IPR003813">
    <property type="entry name" value="MvhD/FlpD"/>
</dbReference>
<keyword evidence="2" id="KW-0560">Oxidoreductase</keyword>
<dbReference type="GO" id="GO:0051536">
    <property type="term" value="F:iron-sulfur cluster binding"/>
    <property type="evidence" value="ECO:0007669"/>
    <property type="project" value="UniProtKB-KW"/>
</dbReference>
<protein>
    <submittedName>
        <fullName evidence="6">Hydrogenase iron-sulfur subunit</fullName>
    </submittedName>
</protein>